<evidence type="ECO:0000259" key="8">
    <source>
        <dbReference type="PROSITE" id="PS50157"/>
    </source>
</evidence>
<evidence type="ECO:0000256" key="1">
    <source>
        <dbReference type="ARBA" id="ARBA00004123"/>
    </source>
</evidence>
<accession>A0AAN7ZGM2</accession>
<dbReference type="PROSITE" id="PS00028">
    <property type="entry name" value="ZINC_FINGER_C2H2_1"/>
    <property type="match status" value="2"/>
</dbReference>
<comment type="subcellular location">
    <subcellularLocation>
        <location evidence="1">Nucleus</location>
    </subcellularLocation>
</comment>
<dbReference type="PANTHER" id="PTHR24406">
    <property type="entry name" value="TRANSCRIPTIONAL REPRESSOR CTCFL-RELATED"/>
    <property type="match status" value="1"/>
</dbReference>
<dbReference type="SUPFAM" id="SSF57667">
    <property type="entry name" value="beta-beta-alpha zinc fingers"/>
    <property type="match status" value="1"/>
</dbReference>
<dbReference type="GO" id="GO:0005634">
    <property type="term" value="C:nucleus"/>
    <property type="evidence" value="ECO:0007669"/>
    <property type="project" value="UniProtKB-SubCell"/>
</dbReference>
<keyword evidence="2" id="KW-0479">Metal-binding</keyword>
<feature type="domain" description="C2H2-type" evidence="8">
    <location>
        <begin position="143"/>
        <end position="166"/>
    </location>
</feature>
<keyword evidence="5" id="KW-0862">Zinc</keyword>
<reference evidence="9 10" key="1">
    <citation type="journal article" date="2024" name="Insects">
        <title>An Improved Chromosome-Level Genome Assembly of the Firefly Pyrocoelia pectoralis.</title>
        <authorList>
            <person name="Fu X."/>
            <person name="Meyer-Rochow V.B."/>
            <person name="Ballantyne L."/>
            <person name="Zhu X."/>
        </authorList>
    </citation>
    <scope>NUCLEOTIDE SEQUENCE [LARGE SCALE GENOMIC DNA]</scope>
    <source>
        <strain evidence="9">XCY_ONT2</strain>
    </source>
</reference>
<evidence type="ECO:0000256" key="5">
    <source>
        <dbReference type="ARBA" id="ARBA00022833"/>
    </source>
</evidence>
<dbReference type="InterPro" id="IPR013087">
    <property type="entry name" value="Znf_C2H2_type"/>
</dbReference>
<sequence>MSDTAQITYKPTESLLNVINNNISKTSESQIPEVVYADDGSEFFPCKFCCFAYAYKDDQLQHMQICNFKDDTSISSDEQPRARARKSFVNSSTSHLQKLGKLPTTTKFAKPKPYVNNNPPATVKVEPEPYLGDIKQLAIMYPKTCLDCGEVFNSKTSLYEHRKEKHPKIYVSSEDLIYYDELFKQTDMNQCTICFKPTNKAQWARHLATHAEDKNFDCSICSRKFRRKDQRNVHEKSHANAS</sequence>
<dbReference type="SMART" id="SM00355">
    <property type="entry name" value="ZnF_C2H2"/>
    <property type="match status" value="4"/>
</dbReference>
<proteinExistence type="predicted"/>
<keyword evidence="4 7" id="KW-0863">Zinc-finger</keyword>
<keyword evidence="3" id="KW-0677">Repeat</keyword>
<organism evidence="9 10">
    <name type="scientific">Pyrocoelia pectoralis</name>
    <dbReference type="NCBI Taxonomy" id="417401"/>
    <lineage>
        <taxon>Eukaryota</taxon>
        <taxon>Metazoa</taxon>
        <taxon>Ecdysozoa</taxon>
        <taxon>Arthropoda</taxon>
        <taxon>Hexapoda</taxon>
        <taxon>Insecta</taxon>
        <taxon>Pterygota</taxon>
        <taxon>Neoptera</taxon>
        <taxon>Endopterygota</taxon>
        <taxon>Coleoptera</taxon>
        <taxon>Polyphaga</taxon>
        <taxon>Elateriformia</taxon>
        <taxon>Elateroidea</taxon>
        <taxon>Lampyridae</taxon>
        <taxon>Lampyrinae</taxon>
        <taxon>Pyrocoelia</taxon>
    </lineage>
</organism>
<gene>
    <name evidence="9" type="ORF">RI129_012928</name>
</gene>
<name>A0AAN7ZGM2_9COLE</name>
<dbReference type="AlphaFoldDB" id="A0AAN7ZGM2"/>
<comment type="caution">
    <text evidence="9">The sequence shown here is derived from an EMBL/GenBank/DDBJ whole genome shotgun (WGS) entry which is preliminary data.</text>
</comment>
<dbReference type="Gene3D" id="3.30.160.60">
    <property type="entry name" value="Classic Zinc Finger"/>
    <property type="match status" value="1"/>
</dbReference>
<keyword evidence="6" id="KW-0539">Nucleus</keyword>
<dbReference type="GO" id="GO:0008270">
    <property type="term" value="F:zinc ion binding"/>
    <property type="evidence" value="ECO:0007669"/>
    <property type="project" value="UniProtKB-KW"/>
</dbReference>
<evidence type="ECO:0000256" key="2">
    <source>
        <dbReference type="ARBA" id="ARBA00022723"/>
    </source>
</evidence>
<evidence type="ECO:0000256" key="6">
    <source>
        <dbReference type="ARBA" id="ARBA00023242"/>
    </source>
</evidence>
<dbReference type="InterPro" id="IPR050888">
    <property type="entry name" value="ZnF_C2H2-type_TF"/>
</dbReference>
<evidence type="ECO:0000313" key="9">
    <source>
        <dbReference type="EMBL" id="KAK5638633.1"/>
    </source>
</evidence>
<evidence type="ECO:0000256" key="3">
    <source>
        <dbReference type="ARBA" id="ARBA00022737"/>
    </source>
</evidence>
<evidence type="ECO:0000256" key="4">
    <source>
        <dbReference type="ARBA" id="ARBA00022771"/>
    </source>
</evidence>
<dbReference type="EMBL" id="JAVRBK010000010">
    <property type="protein sequence ID" value="KAK5638633.1"/>
    <property type="molecule type" value="Genomic_DNA"/>
</dbReference>
<keyword evidence="10" id="KW-1185">Reference proteome</keyword>
<dbReference type="InterPro" id="IPR036236">
    <property type="entry name" value="Znf_C2H2_sf"/>
</dbReference>
<evidence type="ECO:0000256" key="7">
    <source>
        <dbReference type="PROSITE-ProRule" id="PRU00042"/>
    </source>
</evidence>
<feature type="domain" description="C2H2-type" evidence="8">
    <location>
        <begin position="216"/>
        <end position="242"/>
    </location>
</feature>
<evidence type="ECO:0000313" key="10">
    <source>
        <dbReference type="Proteomes" id="UP001329430"/>
    </source>
</evidence>
<dbReference type="Pfam" id="PF00096">
    <property type="entry name" value="zf-C2H2"/>
    <property type="match status" value="2"/>
</dbReference>
<protein>
    <recommendedName>
        <fullName evidence="8">C2H2-type domain-containing protein</fullName>
    </recommendedName>
</protein>
<dbReference type="PROSITE" id="PS50157">
    <property type="entry name" value="ZINC_FINGER_C2H2_2"/>
    <property type="match status" value="2"/>
</dbReference>
<dbReference type="Proteomes" id="UP001329430">
    <property type="component" value="Chromosome 10"/>
</dbReference>